<dbReference type="CDD" id="cd05468">
    <property type="entry name" value="pVHL"/>
    <property type="match status" value="1"/>
</dbReference>
<dbReference type="InterPro" id="IPR037140">
    <property type="entry name" value="VHL_beta_dom_sf"/>
</dbReference>
<dbReference type="GO" id="GO:0006508">
    <property type="term" value="P:proteolysis"/>
    <property type="evidence" value="ECO:0007669"/>
    <property type="project" value="InterPro"/>
</dbReference>
<dbReference type="Pfam" id="PF01847">
    <property type="entry name" value="VHL"/>
    <property type="match status" value="1"/>
</dbReference>
<sequence>MTVPSNARADQTRTINMRLTPHWIDEDHFWFERTTPSGETEIVNVDADSGSLTVATDESSGATSNQTSGFRGGKAPGSGAADDDAEVTFVNASKKTVQTYWIDSSGKRVPYAKLEPGKSHVQHTYVGHAWEAVGDDGTYFGNIVVSRSKQSATIEQTFPRPANRSRRRGQRRSVPDNVRDQLLKLSEPLDPDVMLVSPSMSPDGKFLAAWKITRANTEPVFTIESSPAEGGRAKLIERPYALPGDEMDRYDLVVWNVADAKTVNLEMPTIDFRRPRIRWRRGHEMLVEKVDRGHQRFRLFSINPSTAKVRTPIDESTDTFIWTAHAGKVPLVTYLDNEDEVIYASEKSGYRHLYLVDLSSDKVQSTDTMRPITQGDYLVREIIHIDESERYADLVVGEYYDDQDPYHRHLIRVGIDDGEVISLTDGDGDHEFEFSEDRRYVIVNHSRVDSPPVHELRRTKDGSLVATLAEAKRIGDEAPPSLPTRFAAKGRDGETDIWGIICFPEDYDADRAAQYPVIEAIYAGPHDSHVPKRYRAGKWFGDLTSLGFIVVRIDGMGTANRSKAFHDVCWHNLKDAGFPDRIAWMKTAAKEHPAMDLSRVGIFGTSAGGQNACGALLFHGDFYRAAVASCGCHDNRMDKASWNEQWMGYPVGPHYAESSNIDNAGNLQGDLLLLVGELDSNVPPESTLRLVDALIKENKRFDFLMIPGMGHSDGGAYGKQRTREFFVEKLKPNSPPSQSRVSASPIDPTDLTPSTIAADALKLYRVDRDLLRRQLPLSIDPNRLRQTELFLSKWEDAVSTLDEAEALELREQIESDRVQLARNKVSYQRWLSNAPFVQTIIERCEPDRRGTPVQYAELATELETLLRQLEAAIDNESLTTAPSKNIVRELDSTVASELGGVFGSWRRFYADYDPQFDWWANDTATKVEEKLKQWRPTFPEQPASPSISQSPNEQTAMFGPNYPDLSPFEKSQGAIMPGIMRQYRADIRSVKKHQRSERLRGWQNALELLTANRPFDSWPKHDQVDYHRLREDIRYRLAVLDLADAPKVIAKSSDGSGIQGTVVGRDRLLLELRRELIDHTPEELIALAEMGYANCRAEMVRASQEMGFGDDWQAAVEKIKNHARPRRPATKPDSKDGERFDSLAASEGHVDRRTVRRKELADGNDEPCTTIGEPFFHGR</sequence>
<evidence type="ECO:0000313" key="7">
    <source>
        <dbReference type="Proteomes" id="UP000011885"/>
    </source>
</evidence>
<dbReference type="GO" id="GO:0008236">
    <property type="term" value="F:serine-type peptidase activity"/>
    <property type="evidence" value="ECO:0007669"/>
    <property type="project" value="InterPro"/>
</dbReference>
<dbReference type="InterPro" id="IPR050278">
    <property type="entry name" value="Serine_Prot_S9B/DPPIV"/>
</dbReference>
<dbReference type="PANTHER" id="PTHR11731">
    <property type="entry name" value="PROTEASE FAMILY S9B,C DIPEPTIDYL-PEPTIDASE IV-RELATED"/>
    <property type="match status" value="1"/>
</dbReference>
<dbReference type="InterPro" id="IPR029058">
    <property type="entry name" value="AB_hydrolase_fold"/>
</dbReference>
<dbReference type="InterPro" id="IPR001375">
    <property type="entry name" value="Peptidase_S9_cat"/>
</dbReference>
<reference evidence="6 7" key="1">
    <citation type="journal article" date="2013" name="Mar. Genomics">
        <title>Expression of sulfatases in Rhodopirellula baltica and the diversity of sulfatases in the genus Rhodopirellula.</title>
        <authorList>
            <person name="Wegner C.E."/>
            <person name="Richter-Heitmann T."/>
            <person name="Klindworth A."/>
            <person name="Klockow C."/>
            <person name="Richter M."/>
            <person name="Achstetter T."/>
            <person name="Glockner F.O."/>
            <person name="Harder J."/>
        </authorList>
    </citation>
    <scope>NUCLEOTIDE SEQUENCE [LARGE SCALE GENOMIC DNA]</scope>
    <source>
        <strain evidence="6 7">SM41</strain>
    </source>
</reference>
<evidence type="ECO:0000313" key="6">
    <source>
        <dbReference type="EMBL" id="EMI56515.1"/>
    </source>
</evidence>
<dbReference type="SUPFAM" id="SSF49468">
    <property type="entry name" value="VHL"/>
    <property type="match status" value="1"/>
</dbReference>
<comment type="caution">
    <text evidence="6">The sequence shown here is derived from an EMBL/GenBank/DDBJ whole genome shotgun (WGS) entry which is preliminary data.</text>
</comment>
<keyword evidence="7" id="KW-1185">Reference proteome</keyword>
<organism evidence="6 7">
    <name type="scientific">Rhodopirellula sallentina SM41</name>
    <dbReference type="NCBI Taxonomy" id="1263870"/>
    <lineage>
        <taxon>Bacteria</taxon>
        <taxon>Pseudomonadati</taxon>
        <taxon>Planctomycetota</taxon>
        <taxon>Planctomycetia</taxon>
        <taxon>Pirellulales</taxon>
        <taxon>Pirellulaceae</taxon>
        <taxon>Rhodopirellula</taxon>
    </lineage>
</organism>
<dbReference type="PANTHER" id="PTHR11731:SF118">
    <property type="entry name" value="BLR1971 PROTEIN"/>
    <property type="match status" value="1"/>
</dbReference>
<dbReference type="InterPro" id="IPR002469">
    <property type="entry name" value="Peptidase_S9B_N"/>
</dbReference>
<gene>
    <name evidence="6" type="ORF">RSSM_01988</name>
</gene>
<dbReference type="SUPFAM" id="SSF53474">
    <property type="entry name" value="alpha/beta-Hydrolases"/>
    <property type="match status" value="1"/>
</dbReference>
<dbReference type="Gene3D" id="2.140.10.30">
    <property type="entry name" value="Dipeptidylpeptidase IV, N-terminal domain"/>
    <property type="match status" value="1"/>
</dbReference>
<evidence type="ECO:0000256" key="2">
    <source>
        <dbReference type="SAM" id="MobiDB-lite"/>
    </source>
</evidence>
<feature type="domain" description="Peptidase S9 prolyl oligopeptidase catalytic" evidence="3">
    <location>
        <begin position="543"/>
        <end position="722"/>
    </location>
</feature>
<feature type="region of interest" description="Disordered" evidence="2">
    <location>
        <begin position="151"/>
        <end position="181"/>
    </location>
</feature>
<dbReference type="SUPFAM" id="SSF82171">
    <property type="entry name" value="DPP6 N-terminal domain-like"/>
    <property type="match status" value="1"/>
</dbReference>
<dbReference type="Pfam" id="PF00930">
    <property type="entry name" value="DPPIV_N"/>
    <property type="match status" value="1"/>
</dbReference>
<dbReference type="Pfam" id="PF00326">
    <property type="entry name" value="Peptidase_S9"/>
    <property type="match status" value="1"/>
</dbReference>
<dbReference type="InterPro" id="IPR024053">
    <property type="entry name" value="VHL_beta_dom"/>
</dbReference>
<protein>
    <submittedName>
        <fullName evidence="6">Peptidase S9, prolyl oligopeptidase active site domain protein</fullName>
    </submittedName>
</protein>
<feature type="region of interest" description="Disordered" evidence="2">
    <location>
        <begin position="53"/>
        <end position="82"/>
    </location>
</feature>
<feature type="compositionally biased region" description="Polar residues" evidence="2">
    <location>
        <begin position="943"/>
        <end position="955"/>
    </location>
</feature>
<dbReference type="Gene3D" id="2.60.40.780">
    <property type="entry name" value="von Hippel-Lindau disease tumour suppressor, beta domain"/>
    <property type="match status" value="1"/>
</dbReference>
<dbReference type="Proteomes" id="UP000011885">
    <property type="component" value="Unassembled WGS sequence"/>
</dbReference>
<feature type="region of interest" description="Disordered" evidence="2">
    <location>
        <begin position="936"/>
        <end position="963"/>
    </location>
</feature>
<dbReference type="AlphaFoldDB" id="M5U4Z0"/>
<dbReference type="Gene3D" id="3.40.50.1820">
    <property type="entry name" value="alpha/beta hydrolase"/>
    <property type="match status" value="1"/>
</dbReference>
<comment type="similarity">
    <text evidence="1">Belongs to the VHL family.</text>
</comment>
<dbReference type="PATRIC" id="fig|1263870.3.peg.2120"/>
<evidence type="ECO:0000259" key="4">
    <source>
        <dbReference type="Pfam" id="PF00930"/>
    </source>
</evidence>
<evidence type="ECO:0000256" key="1">
    <source>
        <dbReference type="ARBA" id="ARBA00010057"/>
    </source>
</evidence>
<feature type="compositionally biased region" description="Polar residues" evidence="2">
    <location>
        <begin position="53"/>
        <end position="69"/>
    </location>
</feature>
<dbReference type="EMBL" id="ANOH01000141">
    <property type="protein sequence ID" value="EMI56515.1"/>
    <property type="molecule type" value="Genomic_DNA"/>
</dbReference>
<evidence type="ECO:0000259" key="5">
    <source>
        <dbReference type="Pfam" id="PF01847"/>
    </source>
</evidence>
<dbReference type="InterPro" id="IPR036208">
    <property type="entry name" value="VHL_sf"/>
</dbReference>
<dbReference type="InterPro" id="IPR022772">
    <property type="entry name" value="VHL_tumour_suppress_b/a_dom"/>
</dbReference>
<feature type="compositionally biased region" description="Basic and acidic residues" evidence="2">
    <location>
        <begin position="1130"/>
        <end position="1141"/>
    </location>
</feature>
<feature type="compositionally biased region" description="Basic and acidic residues" evidence="2">
    <location>
        <begin position="1148"/>
        <end position="1161"/>
    </location>
</feature>
<evidence type="ECO:0000259" key="3">
    <source>
        <dbReference type="Pfam" id="PF00326"/>
    </source>
</evidence>
<proteinExistence type="inferred from homology"/>
<accession>M5U4Z0</accession>
<feature type="domain" description="Dipeptidylpeptidase IV N-terminal" evidence="4">
    <location>
        <begin position="201"/>
        <end position="452"/>
    </location>
</feature>
<name>M5U4Z0_9BACT</name>
<feature type="region of interest" description="Disordered" evidence="2">
    <location>
        <begin position="1121"/>
        <end position="1179"/>
    </location>
</feature>
<feature type="domain" description="von Hippel-Lindau disease tumour suppressor beta" evidence="5">
    <location>
        <begin position="84"/>
        <end position="130"/>
    </location>
</feature>